<dbReference type="InterPro" id="IPR036864">
    <property type="entry name" value="Zn2-C6_fun-type_DNA-bd_sf"/>
</dbReference>
<feature type="compositionally biased region" description="Basic and acidic residues" evidence="2">
    <location>
        <begin position="90"/>
        <end position="101"/>
    </location>
</feature>
<dbReference type="CDD" id="cd00067">
    <property type="entry name" value="GAL4"/>
    <property type="match status" value="1"/>
</dbReference>
<reference evidence="3 4" key="1">
    <citation type="submission" date="2018-02" db="EMBL/GenBank/DDBJ databases">
        <title>Draft genome sequences of Elsinoe sp., causing black scab on jojoba.</title>
        <authorList>
            <person name="Stodart B."/>
            <person name="Jeffress S."/>
            <person name="Ash G."/>
            <person name="Arun Chinnappa K."/>
        </authorList>
    </citation>
    <scope>NUCLEOTIDE SEQUENCE [LARGE SCALE GENOMIC DNA]</scope>
    <source>
        <strain evidence="3 4">Hillstone_2</strain>
    </source>
</reference>
<dbReference type="EMBL" id="PTQR01000080">
    <property type="protein sequence ID" value="TKX21623.1"/>
    <property type="molecule type" value="Genomic_DNA"/>
</dbReference>
<accession>A0A4U7ATF2</accession>
<organism evidence="3 4">
    <name type="scientific">Elsinoe australis</name>
    <dbReference type="NCBI Taxonomy" id="40998"/>
    <lineage>
        <taxon>Eukaryota</taxon>
        <taxon>Fungi</taxon>
        <taxon>Dikarya</taxon>
        <taxon>Ascomycota</taxon>
        <taxon>Pezizomycotina</taxon>
        <taxon>Dothideomycetes</taxon>
        <taxon>Dothideomycetidae</taxon>
        <taxon>Myriangiales</taxon>
        <taxon>Elsinoaceae</taxon>
        <taxon>Elsinoe</taxon>
    </lineage>
</organism>
<proteinExistence type="predicted"/>
<dbReference type="GO" id="GO:0008270">
    <property type="term" value="F:zinc ion binding"/>
    <property type="evidence" value="ECO:0007669"/>
    <property type="project" value="InterPro"/>
</dbReference>
<evidence type="ECO:0000256" key="1">
    <source>
        <dbReference type="ARBA" id="ARBA00023242"/>
    </source>
</evidence>
<feature type="region of interest" description="Disordered" evidence="2">
    <location>
        <begin position="82"/>
        <end position="101"/>
    </location>
</feature>
<sequence>MSFVASLARKVLSFHLERGIATQRAQGFPSLAKGRATMKADSYHASMASRRAAGYPELRAGRETQKAQGYPVLVRHREIQAAAGHPAARSARDHKEKKRDERWTVMKDEDPAAFKKSIVAANRRAVELGESLEEFTQRHAQFGITDLDDVQKYWRQAEATAGRRLPTGDMLRKKCEECRRNPCFKCDSAKPTCGRCAKRGLQCIYLPRIVKGGKGKKSNDDEGDSDSLAPARAGHKRKVEEVE</sequence>
<dbReference type="Gene3D" id="4.10.240.10">
    <property type="entry name" value="Zn(2)-C6 fungal-type DNA-binding domain"/>
    <property type="match status" value="1"/>
</dbReference>
<evidence type="ECO:0000313" key="4">
    <source>
        <dbReference type="Proteomes" id="UP000308133"/>
    </source>
</evidence>
<protein>
    <submittedName>
        <fullName evidence="3">Transcription factor-like protein 17</fullName>
    </submittedName>
</protein>
<dbReference type="InterPro" id="IPR001138">
    <property type="entry name" value="Zn2Cys6_DnaBD"/>
</dbReference>
<name>A0A4U7ATF2_9PEZI</name>
<dbReference type="Proteomes" id="UP000308133">
    <property type="component" value="Unassembled WGS sequence"/>
</dbReference>
<comment type="caution">
    <text evidence="3">The sequence shown here is derived from an EMBL/GenBank/DDBJ whole genome shotgun (WGS) entry which is preliminary data.</text>
</comment>
<feature type="region of interest" description="Disordered" evidence="2">
    <location>
        <begin position="211"/>
        <end position="243"/>
    </location>
</feature>
<evidence type="ECO:0000256" key="2">
    <source>
        <dbReference type="SAM" id="MobiDB-lite"/>
    </source>
</evidence>
<evidence type="ECO:0000313" key="3">
    <source>
        <dbReference type="EMBL" id="TKX21623.1"/>
    </source>
</evidence>
<dbReference type="SUPFAM" id="SSF57701">
    <property type="entry name" value="Zn2/Cys6 DNA-binding domain"/>
    <property type="match status" value="1"/>
</dbReference>
<dbReference type="AlphaFoldDB" id="A0A4U7ATF2"/>
<gene>
    <name evidence="3" type="ORF">C1H76_6119</name>
</gene>
<keyword evidence="1" id="KW-0539">Nucleus</keyword>
<dbReference type="GO" id="GO:0000981">
    <property type="term" value="F:DNA-binding transcription factor activity, RNA polymerase II-specific"/>
    <property type="evidence" value="ECO:0007669"/>
    <property type="project" value="InterPro"/>
</dbReference>